<comment type="similarity">
    <text evidence="15">Belongs to the ribF family.</text>
</comment>
<dbReference type="AlphaFoldDB" id="A0A3N1Y8I9"/>
<proteinExistence type="inferred from homology"/>
<evidence type="ECO:0000256" key="1">
    <source>
        <dbReference type="ARBA" id="ARBA00002121"/>
    </source>
</evidence>
<evidence type="ECO:0000259" key="16">
    <source>
        <dbReference type="SMART" id="SM00904"/>
    </source>
</evidence>
<keyword evidence="6 15" id="KW-0808">Transferase</keyword>
<dbReference type="RefSeq" id="WP_123400753.1">
    <property type="nucleotide sequence ID" value="NZ_RJVI01000001.1"/>
</dbReference>
<dbReference type="NCBIfam" id="TIGR00083">
    <property type="entry name" value="ribF"/>
    <property type="match status" value="1"/>
</dbReference>
<comment type="catalytic activity">
    <reaction evidence="14 15">
        <text>FMN + ATP + H(+) = FAD + diphosphate</text>
        <dbReference type="Rhea" id="RHEA:17237"/>
        <dbReference type="ChEBI" id="CHEBI:15378"/>
        <dbReference type="ChEBI" id="CHEBI:30616"/>
        <dbReference type="ChEBI" id="CHEBI:33019"/>
        <dbReference type="ChEBI" id="CHEBI:57692"/>
        <dbReference type="ChEBI" id="CHEBI:58210"/>
        <dbReference type="EC" id="2.7.7.2"/>
    </reaction>
</comment>
<dbReference type="EC" id="2.7.7.2" evidence="15"/>
<dbReference type="InterPro" id="IPR015864">
    <property type="entry name" value="FAD_synthase"/>
</dbReference>
<dbReference type="OrthoDB" id="9803667at2"/>
<keyword evidence="8 15" id="KW-0547">Nucleotide-binding</keyword>
<dbReference type="FunFam" id="3.40.50.620:FF:000021">
    <property type="entry name" value="Riboflavin biosynthesis protein"/>
    <property type="match status" value="1"/>
</dbReference>
<dbReference type="UniPathway" id="UPA00277">
    <property type="reaction ID" value="UER00407"/>
</dbReference>
<dbReference type="NCBIfam" id="NF004160">
    <property type="entry name" value="PRK05627.1-3"/>
    <property type="match status" value="1"/>
</dbReference>
<reference evidence="17 18" key="1">
    <citation type="submission" date="2018-11" db="EMBL/GenBank/DDBJ databases">
        <title>Genomic Encyclopedia of Type Strains, Phase IV (KMG-IV): sequencing the most valuable type-strain genomes for metagenomic binning, comparative biology and taxonomic classification.</title>
        <authorList>
            <person name="Goeker M."/>
        </authorList>
    </citation>
    <scope>NUCLEOTIDE SEQUENCE [LARGE SCALE GENOMIC DNA]</scope>
    <source>
        <strain evidence="17 18">DSM 100275</strain>
    </source>
</reference>
<dbReference type="GO" id="GO:0008531">
    <property type="term" value="F:riboflavin kinase activity"/>
    <property type="evidence" value="ECO:0007669"/>
    <property type="project" value="UniProtKB-UniRule"/>
</dbReference>
<keyword evidence="10 15" id="KW-0274">FAD</keyword>
<dbReference type="EC" id="2.7.1.26" evidence="15"/>
<dbReference type="SUPFAM" id="SSF82114">
    <property type="entry name" value="Riboflavin kinase-like"/>
    <property type="match status" value="1"/>
</dbReference>
<feature type="domain" description="Riboflavin kinase" evidence="16">
    <location>
        <begin position="183"/>
        <end position="307"/>
    </location>
</feature>
<keyword evidence="18" id="KW-1185">Reference proteome</keyword>
<dbReference type="Gene3D" id="3.40.50.620">
    <property type="entry name" value="HUPs"/>
    <property type="match status" value="1"/>
</dbReference>
<dbReference type="UniPathway" id="UPA00276">
    <property type="reaction ID" value="UER00406"/>
</dbReference>
<evidence type="ECO:0000256" key="13">
    <source>
        <dbReference type="ARBA" id="ARBA00047880"/>
    </source>
</evidence>
<evidence type="ECO:0000256" key="11">
    <source>
        <dbReference type="ARBA" id="ARBA00022840"/>
    </source>
</evidence>
<name>A0A3N1Y8I9_9GAMM</name>
<evidence type="ECO:0000256" key="6">
    <source>
        <dbReference type="ARBA" id="ARBA00022679"/>
    </source>
</evidence>
<gene>
    <name evidence="17" type="ORF">EDC57_1030</name>
</gene>
<evidence type="ECO:0000256" key="7">
    <source>
        <dbReference type="ARBA" id="ARBA00022695"/>
    </source>
</evidence>
<sequence length="313" mass="34224">MELIRGHYSLRPRHRGCVATIGKFDGVHLGHQAVLGQVAEKAAELGLPAVVVTFEPLPEEYFAPGEAPPRLTTLREKLKALARFGVQRVLCLRFNPGLAAMEAEAFIDEVLVAGLGVRYLVVGDDFRFGRGRRGDFAMLERAGARHGFAVARMHTVQLGGRRVSSTRVREALAAGDMELVQELLGRPYRISGRVMPGDRRGRSIGFPTANVPLRRKVAPLRGVYAVEVFGLEHEPLSGVANVGSRPTVGGGAVLLEVHLFDFAGDIYRRVIHVDFLHKLREERRFASLAALKAQIAQDARQARAYLAAVRAGA</sequence>
<dbReference type="PANTHER" id="PTHR22749:SF6">
    <property type="entry name" value="RIBOFLAVIN KINASE"/>
    <property type="match status" value="1"/>
</dbReference>
<comment type="caution">
    <text evidence="17">The sequence shown here is derived from an EMBL/GenBank/DDBJ whole genome shotgun (WGS) entry which is preliminary data.</text>
</comment>
<dbReference type="Proteomes" id="UP000276634">
    <property type="component" value="Unassembled WGS sequence"/>
</dbReference>
<organism evidence="17 18">
    <name type="scientific">Inmirania thermothiophila</name>
    <dbReference type="NCBI Taxonomy" id="1750597"/>
    <lineage>
        <taxon>Bacteria</taxon>
        <taxon>Pseudomonadati</taxon>
        <taxon>Pseudomonadota</taxon>
        <taxon>Gammaproteobacteria</taxon>
        <taxon>Chromatiales</taxon>
        <taxon>Ectothiorhodospiraceae</taxon>
        <taxon>Inmirania</taxon>
    </lineage>
</organism>
<evidence type="ECO:0000256" key="15">
    <source>
        <dbReference type="PIRNR" id="PIRNR004491"/>
    </source>
</evidence>
<comment type="catalytic activity">
    <reaction evidence="13 15">
        <text>riboflavin + ATP = FMN + ADP + H(+)</text>
        <dbReference type="Rhea" id="RHEA:14357"/>
        <dbReference type="ChEBI" id="CHEBI:15378"/>
        <dbReference type="ChEBI" id="CHEBI:30616"/>
        <dbReference type="ChEBI" id="CHEBI:57986"/>
        <dbReference type="ChEBI" id="CHEBI:58210"/>
        <dbReference type="ChEBI" id="CHEBI:456216"/>
        <dbReference type="EC" id="2.7.1.26"/>
    </reaction>
</comment>
<dbReference type="NCBIfam" id="NF004159">
    <property type="entry name" value="PRK05627.1-2"/>
    <property type="match status" value="1"/>
</dbReference>
<dbReference type="Pfam" id="PF06574">
    <property type="entry name" value="FAD_syn"/>
    <property type="match status" value="1"/>
</dbReference>
<evidence type="ECO:0000256" key="4">
    <source>
        <dbReference type="ARBA" id="ARBA00022630"/>
    </source>
</evidence>
<dbReference type="SUPFAM" id="SSF52374">
    <property type="entry name" value="Nucleotidylyl transferase"/>
    <property type="match status" value="1"/>
</dbReference>
<comment type="pathway">
    <text evidence="2 15">Cofactor biosynthesis; FAD biosynthesis; FAD from FMN: step 1/1.</text>
</comment>
<evidence type="ECO:0000256" key="8">
    <source>
        <dbReference type="ARBA" id="ARBA00022741"/>
    </source>
</evidence>
<dbReference type="CDD" id="cd02064">
    <property type="entry name" value="FAD_synthetase_N"/>
    <property type="match status" value="1"/>
</dbReference>
<evidence type="ECO:0000256" key="12">
    <source>
        <dbReference type="ARBA" id="ARBA00023268"/>
    </source>
</evidence>
<dbReference type="GO" id="GO:0009231">
    <property type="term" value="P:riboflavin biosynthetic process"/>
    <property type="evidence" value="ECO:0007669"/>
    <property type="project" value="InterPro"/>
</dbReference>
<comment type="pathway">
    <text evidence="3 15">Cofactor biosynthesis; FMN biosynthesis; FMN from riboflavin (ATP route): step 1/1.</text>
</comment>
<evidence type="ECO:0000313" key="17">
    <source>
        <dbReference type="EMBL" id="ROR35113.1"/>
    </source>
</evidence>
<dbReference type="PIRSF" id="PIRSF004491">
    <property type="entry name" value="FAD_Synth"/>
    <property type="match status" value="1"/>
</dbReference>
<evidence type="ECO:0000256" key="5">
    <source>
        <dbReference type="ARBA" id="ARBA00022643"/>
    </source>
</evidence>
<dbReference type="Pfam" id="PF01687">
    <property type="entry name" value="Flavokinase"/>
    <property type="match status" value="1"/>
</dbReference>
<dbReference type="GO" id="GO:0009398">
    <property type="term" value="P:FMN biosynthetic process"/>
    <property type="evidence" value="ECO:0007669"/>
    <property type="project" value="UniProtKB-UniRule"/>
</dbReference>
<dbReference type="InterPro" id="IPR014729">
    <property type="entry name" value="Rossmann-like_a/b/a_fold"/>
</dbReference>
<dbReference type="PANTHER" id="PTHR22749">
    <property type="entry name" value="RIBOFLAVIN KINASE/FMN ADENYLYLTRANSFERASE"/>
    <property type="match status" value="1"/>
</dbReference>
<dbReference type="InterPro" id="IPR023465">
    <property type="entry name" value="Riboflavin_kinase_dom_sf"/>
</dbReference>
<evidence type="ECO:0000256" key="3">
    <source>
        <dbReference type="ARBA" id="ARBA00005201"/>
    </source>
</evidence>
<evidence type="ECO:0000256" key="10">
    <source>
        <dbReference type="ARBA" id="ARBA00022827"/>
    </source>
</evidence>
<comment type="function">
    <text evidence="1">Catalyzes the phosphorylation of riboflavin to FMN followed by the adenylation of FMN to FAD.</text>
</comment>
<protein>
    <recommendedName>
        <fullName evidence="15">Riboflavin biosynthesis protein</fullName>
    </recommendedName>
    <domain>
        <recommendedName>
            <fullName evidence="15">Riboflavin kinase</fullName>
            <ecNumber evidence="15">2.7.1.26</ecNumber>
        </recommendedName>
        <alternativeName>
            <fullName evidence="15">Flavokinase</fullName>
        </alternativeName>
    </domain>
    <domain>
        <recommendedName>
            <fullName evidence="15">FMN adenylyltransferase</fullName>
            <ecNumber evidence="15">2.7.7.2</ecNumber>
        </recommendedName>
        <alternativeName>
            <fullName evidence="15">FAD pyrophosphorylase</fullName>
        </alternativeName>
        <alternativeName>
            <fullName evidence="15">FAD synthase</fullName>
        </alternativeName>
    </domain>
</protein>
<dbReference type="InterPro" id="IPR015865">
    <property type="entry name" value="Riboflavin_kinase_bac/euk"/>
</dbReference>
<dbReference type="InterPro" id="IPR002606">
    <property type="entry name" value="Riboflavin_kinase_bac"/>
</dbReference>
<dbReference type="EMBL" id="RJVI01000001">
    <property type="protein sequence ID" value="ROR35113.1"/>
    <property type="molecule type" value="Genomic_DNA"/>
</dbReference>
<evidence type="ECO:0000256" key="14">
    <source>
        <dbReference type="ARBA" id="ARBA00049494"/>
    </source>
</evidence>
<evidence type="ECO:0000256" key="9">
    <source>
        <dbReference type="ARBA" id="ARBA00022777"/>
    </source>
</evidence>
<keyword evidence="5 15" id="KW-0288">FMN</keyword>
<keyword evidence="7 15" id="KW-0548">Nucleotidyltransferase</keyword>
<dbReference type="GO" id="GO:0003919">
    <property type="term" value="F:FMN adenylyltransferase activity"/>
    <property type="evidence" value="ECO:0007669"/>
    <property type="project" value="UniProtKB-UniRule"/>
</dbReference>
<keyword evidence="4 15" id="KW-0285">Flavoprotein</keyword>
<evidence type="ECO:0000256" key="2">
    <source>
        <dbReference type="ARBA" id="ARBA00004726"/>
    </source>
</evidence>
<dbReference type="SMART" id="SM00904">
    <property type="entry name" value="Flavokinase"/>
    <property type="match status" value="1"/>
</dbReference>
<evidence type="ECO:0000313" key="18">
    <source>
        <dbReference type="Proteomes" id="UP000276634"/>
    </source>
</evidence>
<keyword evidence="12" id="KW-0511">Multifunctional enzyme</keyword>
<keyword evidence="11 15" id="KW-0067">ATP-binding</keyword>
<dbReference type="InterPro" id="IPR023468">
    <property type="entry name" value="Riboflavin_kinase"/>
</dbReference>
<keyword evidence="9 15" id="KW-0418">Kinase</keyword>
<dbReference type="GO" id="GO:0006747">
    <property type="term" value="P:FAD biosynthetic process"/>
    <property type="evidence" value="ECO:0007669"/>
    <property type="project" value="UniProtKB-UniRule"/>
</dbReference>
<dbReference type="GO" id="GO:0005524">
    <property type="term" value="F:ATP binding"/>
    <property type="evidence" value="ECO:0007669"/>
    <property type="project" value="UniProtKB-UniRule"/>
</dbReference>
<dbReference type="NCBIfam" id="NF004163">
    <property type="entry name" value="PRK05627.1-6"/>
    <property type="match status" value="1"/>
</dbReference>
<accession>A0A3N1Y8I9</accession>
<dbReference type="Gene3D" id="2.40.30.30">
    <property type="entry name" value="Riboflavin kinase-like"/>
    <property type="match status" value="1"/>
</dbReference>